<keyword evidence="3" id="KW-1185">Reference proteome</keyword>
<protein>
    <submittedName>
        <fullName evidence="2">Uncharacterized protein</fullName>
    </submittedName>
</protein>
<name>A0ABN3G3W0_9ACTN</name>
<proteinExistence type="predicted"/>
<comment type="caution">
    <text evidence="2">The sequence shown here is derived from an EMBL/GenBank/DDBJ whole genome shotgun (WGS) entry which is preliminary data.</text>
</comment>
<evidence type="ECO:0000256" key="1">
    <source>
        <dbReference type="SAM" id="MobiDB-lite"/>
    </source>
</evidence>
<dbReference type="Proteomes" id="UP001501444">
    <property type="component" value="Unassembled WGS sequence"/>
</dbReference>
<organism evidence="2 3">
    <name type="scientific">Dactylosporangium salmoneum</name>
    <dbReference type="NCBI Taxonomy" id="53361"/>
    <lineage>
        <taxon>Bacteria</taxon>
        <taxon>Bacillati</taxon>
        <taxon>Actinomycetota</taxon>
        <taxon>Actinomycetes</taxon>
        <taxon>Micromonosporales</taxon>
        <taxon>Micromonosporaceae</taxon>
        <taxon>Dactylosporangium</taxon>
    </lineage>
</organism>
<sequence length="151" mass="17058">MRDDVQVGAYGYRVFRPAFTPAAVLTQDRELLTGRRTALRMLALAELVGDRTLVAFPLRDGRGIPFDLVLADEGLRFPAARWSDVRQRLGAGRPEPHWTRPAAPAAKRRKDPRAEATRHALVVPVDPPRTDLERLRRGELDLGYLRVRLTD</sequence>
<dbReference type="EMBL" id="BAAARV010000023">
    <property type="protein sequence ID" value="GAA2343540.1"/>
    <property type="molecule type" value="Genomic_DNA"/>
</dbReference>
<reference evidence="2 3" key="1">
    <citation type="journal article" date="2019" name="Int. J. Syst. Evol. Microbiol.">
        <title>The Global Catalogue of Microorganisms (GCM) 10K type strain sequencing project: providing services to taxonomists for standard genome sequencing and annotation.</title>
        <authorList>
            <consortium name="The Broad Institute Genomics Platform"/>
            <consortium name="The Broad Institute Genome Sequencing Center for Infectious Disease"/>
            <person name="Wu L."/>
            <person name="Ma J."/>
        </authorList>
    </citation>
    <scope>NUCLEOTIDE SEQUENCE [LARGE SCALE GENOMIC DNA]</scope>
    <source>
        <strain evidence="2 3">JCM 3272</strain>
    </source>
</reference>
<gene>
    <name evidence="2" type="ORF">GCM10010170_028540</name>
</gene>
<accession>A0ABN3G3W0</accession>
<feature type="region of interest" description="Disordered" evidence="1">
    <location>
        <begin position="88"/>
        <end position="118"/>
    </location>
</feature>
<dbReference type="RefSeq" id="WP_344612825.1">
    <property type="nucleotide sequence ID" value="NZ_BAAARV010000023.1"/>
</dbReference>
<evidence type="ECO:0000313" key="3">
    <source>
        <dbReference type="Proteomes" id="UP001501444"/>
    </source>
</evidence>
<evidence type="ECO:0000313" key="2">
    <source>
        <dbReference type="EMBL" id="GAA2343540.1"/>
    </source>
</evidence>